<reference evidence="3 4" key="1">
    <citation type="journal article" date="2011" name="BMC Genomics">
        <title>Complete genome sequence of Brachyspira intermedia reveals unique genomic features in Brachyspira species and phage-mediated horizontal gene transfer.</title>
        <authorList>
            <person name="Hafstrom T."/>
            <person name="Jansson D.S."/>
            <person name="Segerman B."/>
        </authorList>
    </citation>
    <scope>NUCLEOTIDE SEQUENCE [LARGE SCALE GENOMIC DNA]</scope>
    <source>
        <strain evidence="4">ATCC 51140 / PWS/A</strain>
    </source>
</reference>
<evidence type="ECO:0000256" key="1">
    <source>
        <dbReference type="SAM" id="Phobius"/>
    </source>
</evidence>
<organism evidence="3 4">
    <name type="scientific">Brachyspira intermedia (strain ATCC 51140 / PWS/A)</name>
    <name type="common">Serpulina intermedia</name>
    <dbReference type="NCBI Taxonomy" id="1045858"/>
    <lineage>
        <taxon>Bacteria</taxon>
        <taxon>Pseudomonadati</taxon>
        <taxon>Spirochaetota</taxon>
        <taxon>Spirochaetia</taxon>
        <taxon>Brachyspirales</taxon>
        <taxon>Brachyspiraceae</taxon>
        <taxon>Brachyspira</taxon>
    </lineage>
</organism>
<protein>
    <submittedName>
        <fullName evidence="3">Hypothetical transmembrane protein</fullName>
    </submittedName>
</protein>
<evidence type="ECO:0000313" key="4">
    <source>
        <dbReference type="Proteomes" id="UP000008522"/>
    </source>
</evidence>
<evidence type="ECO:0000313" key="3">
    <source>
        <dbReference type="EMBL" id="AEM23456.1"/>
    </source>
</evidence>
<feature type="domain" description="DUF4234" evidence="2">
    <location>
        <begin position="13"/>
        <end position="77"/>
    </location>
</feature>
<dbReference type="HOGENOM" id="CLU_094908_2_1_12"/>
<dbReference type="PATRIC" id="fig|1045858.4.peg.2860"/>
<feature type="transmembrane region" description="Helical" evidence="1">
    <location>
        <begin position="15"/>
        <end position="35"/>
    </location>
</feature>
<feature type="transmembrane region" description="Helical" evidence="1">
    <location>
        <begin position="55"/>
        <end position="74"/>
    </location>
</feature>
<dbReference type="AlphaFoldDB" id="G0EIA1"/>
<keyword evidence="4" id="KW-1185">Reference proteome</keyword>
<accession>G0EIA1</accession>
<gene>
    <name evidence="3" type="ordered locus">Bint_2862</name>
</gene>
<feature type="transmembrane region" description="Helical" evidence="1">
    <location>
        <begin position="132"/>
        <end position="155"/>
    </location>
</feature>
<dbReference type="KEGG" id="bip:Bint_2862"/>
<dbReference type="Pfam" id="PF14018">
    <property type="entry name" value="DUF4234"/>
    <property type="match status" value="1"/>
</dbReference>
<feature type="transmembrane region" description="Helical" evidence="1">
    <location>
        <begin position="95"/>
        <end position="120"/>
    </location>
</feature>
<dbReference type="EMBL" id="CP002874">
    <property type="protein sequence ID" value="AEM23456.1"/>
    <property type="molecule type" value="Genomic_DNA"/>
</dbReference>
<dbReference type="Proteomes" id="UP000008522">
    <property type="component" value="Chromosome"/>
</dbReference>
<sequence>MGYHKNMKKGTTRPIPIMLLLNIVTCGIYYIYWIYQTSVEIKMCSEREDLNPTLEILLGIITCGLYFKYWYYKYGKIVYKELPLKAGINNTEDKTMVLVVIDIIIALMWWGSMILRILLLAISSYTSSDEELIYSFLYIIPSGLIYVVNISSLIMQDKLNNIWKHMQ</sequence>
<proteinExistence type="predicted"/>
<name>G0EIA1_BRAIP</name>
<keyword evidence="1" id="KW-0472">Membrane</keyword>
<keyword evidence="1" id="KW-1133">Transmembrane helix</keyword>
<evidence type="ECO:0000259" key="2">
    <source>
        <dbReference type="Pfam" id="PF14018"/>
    </source>
</evidence>
<keyword evidence="1 3" id="KW-0812">Transmembrane</keyword>
<dbReference type="InterPro" id="IPR025328">
    <property type="entry name" value="DUF4234"/>
</dbReference>